<protein>
    <submittedName>
        <fullName evidence="3">Aldo/keto reductase</fullName>
    </submittedName>
</protein>
<keyword evidence="1" id="KW-0560">Oxidoreductase</keyword>
<dbReference type="InterPro" id="IPR050523">
    <property type="entry name" value="AKR_Detox_Biosynth"/>
</dbReference>
<evidence type="ECO:0000256" key="1">
    <source>
        <dbReference type="ARBA" id="ARBA00023002"/>
    </source>
</evidence>
<dbReference type="PANTHER" id="PTHR43364">
    <property type="entry name" value="NADH-SPECIFIC METHYLGLYOXAL REDUCTASE-RELATED"/>
    <property type="match status" value="1"/>
</dbReference>
<proteinExistence type="predicted"/>
<dbReference type="EMBL" id="CP000804">
    <property type="protein sequence ID" value="ABU59270.1"/>
    <property type="molecule type" value="Genomic_DNA"/>
</dbReference>
<dbReference type="GO" id="GO:0005829">
    <property type="term" value="C:cytosol"/>
    <property type="evidence" value="ECO:0007669"/>
    <property type="project" value="TreeGrafter"/>
</dbReference>
<dbReference type="OrthoDB" id="9783105at2"/>
<dbReference type="HOGENOM" id="CLU_023205_2_0_0"/>
<evidence type="ECO:0000259" key="2">
    <source>
        <dbReference type="Pfam" id="PF00248"/>
    </source>
</evidence>
<keyword evidence="4" id="KW-1185">Reference proteome</keyword>
<organism evidence="3 4">
    <name type="scientific">Roseiflexus castenholzii (strain DSM 13941 / HLO8)</name>
    <dbReference type="NCBI Taxonomy" id="383372"/>
    <lineage>
        <taxon>Bacteria</taxon>
        <taxon>Bacillati</taxon>
        <taxon>Chloroflexota</taxon>
        <taxon>Chloroflexia</taxon>
        <taxon>Chloroflexales</taxon>
        <taxon>Roseiflexineae</taxon>
        <taxon>Roseiflexaceae</taxon>
        <taxon>Roseiflexus</taxon>
    </lineage>
</organism>
<gene>
    <name evidence="3" type="ordered locus">Rcas_3216</name>
</gene>
<accession>A7NNX6</accession>
<evidence type="ECO:0000313" key="4">
    <source>
        <dbReference type="Proteomes" id="UP000000263"/>
    </source>
</evidence>
<dbReference type="Gene3D" id="3.20.20.100">
    <property type="entry name" value="NADP-dependent oxidoreductase domain"/>
    <property type="match status" value="1"/>
</dbReference>
<dbReference type="AlphaFoldDB" id="A7NNX6"/>
<name>A7NNX6_ROSCS</name>
<dbReference type="RefSeq" id="WP_012121694.1">
    <property type="nucleotide sequence ID" value="NC_009767.1"/>
</dbReference>
<dbReference type="Pfam" id="PF00248">
    <property type="entry name" value="Aldo_ket_red"/>
    <property type="match status" value="1"/>
</dbReference>
<dbReference type="InterPro" id="IPR036812">
    <property type="entry name" value="NAD(P)_OxRdtase_dom_sf"/>
</dbReference>
<dbReference type="KEGG" id="rca:Rcas_3216"/>
<dbReference type="PANTHER" id="PTHR43364:SF4">
    <property type="entry name" value="NAD(P)-LINKED OXIDOREDUCTASE SUPERFAMILY PROTEIN"/>
    <property type="match status" value="1"/>
</dbReference>
<reference evidence="3 4" key="1">
    <citation type="submission" date="2007-08" db="EMBL/GenBank/DDBJ databases">
        <title>Complete sequence of Roseiflexus castenholzii DSM 13941.</title>
        <authorList>
            <consortium name="US DOE Joint Genome Institute"/>
            <person name="Copeland A."/>
            <person name="Lucas S."/>
            <person name="Lapidus A."/>
            <person name="Barry K."/>
            <person name="Glavina del Rio T."/>
            <person name="Dalin E."/>
            <person name="Tice H."/>
            <person name="Pitluck S."/>
            <person name="Thompson L.S."/>
            <person name="Brettin T."/>
            <person name="Bruce D."/>
            <person name="Detter J.C."/>
            <person name="Han C."/>
            <person name="Tapia R."/>
            <person name="Schmutz J."/>
            <person name="Larimer F."/>
            <person name="Land M."/>
            <person name="Hauser L."/>
            <person name="Kyrpides N."/>
            <person name="Mikhailova N."/>
            <person name="Bryant D.A."/>
            <person name="Hanada S."/>
            <person name="Tsukatani Y."/>
            <person name="Richardson P."/>
        </authorList>
    </citation>
    <scope>NUCLEOTIDE SEQUENCE [LARGE SCALE GENOMIC DNA]</scope>
    <source>
        <strain evidence="4">DSM 13941 / HLO8</strain>
    </source>
</reference>
<dbReference type="CDD" id="cd19082">
    <property type="entry name" value="AKR_AKR10A1_2"/>
    <property type="match status" value="1"/>
</dbReference>
<dbReference type="Proteomes" id="UP000000263">
    <property type="component" value="Chromosome"/>
</dbReference>
<dbReference type="SUPFAM" id="SSF51430">
    <property type="entry name" value="NAD(P)-linked oxidoreductase"/>
    <property type="match status" value="1"/>
</dbReference>
<dbReference type="STRING" id="383372.Rcas_3216"/>
<sequence length="320" mass="36103">MQYGKIPGIDKPVSRLVQGSVMISTRDLEGSFRLLDAIFAMGCTTFDTAHVYGQGDNERAMGRWVNERGIRDQVVIIGKGAHHNADRKRVTPFDITADLFDSLARFKFDYIDLYLLHRDDPSVPVGPIVEVLNEHRAAGRIRAFGGSNWSHRRIAEANEYAAAHGLTPFVASSPNFSLAEQYREPWEGCISISGPQNEEARAWYAEQRMPLFTWSSLAGGFFSGRLRRDNLDTFEDYLDKLAVYSYAGEENFRRLERAQQLAEEKGLSIPQIALAYVMSQPLDIYALVGCRTPEEFAANAEALTVRLTPEECAWLDLRRD</sequence>
<dbReference type="InterPro" id="IPR023210">
    <property type="entry name" value="NADP_OxRdtase_dom"/>
</dbReference>
<dbReference type="eggNOG" id="COG0667">
    <property type="taxonomic scope" value="Bacteria"/>
</dbReference>
<dbReference type="GO" id="GO:0016491">
    <property type="term" value="F:oxidoreductase activity"/>
    <property type="evidence" value="ECO:0007669"/>
    <property type="project" value="UniProtKB-KW"/>
</dbReference>
<feature type="domain" description="NADP-dependent oxidoreductase" evidence="2">
    <location>
        <begin position="27"/>
        <end position="315"/>
    </location>
</feature>
<evidence type="ECO:0000313" key="3">
    <source>
        <dbReference type="EMBL" id="ABU59270.1"/>
    </source>
</evidence>